<comment type="caution">
    <text evidence="1">The sequence shown here is derived from an EMBL/GenBank/DDBJ whole genome shotgun (WGS) entry which is preliminary data.</text>
</comment>
<proteinExistence type="predicted"/>
<dbReference type="InterPro" id="IPR018531">
    <property type="entry name" value="DUF1993"/>
</dbReference>
<dbReference type="EMBL" id="JAGSPB010000002">
    <property type="protein sequence ID" value="MBV7266494.1"/>
    <property type="molecule type" value="Genomic_DNA"/>
</dbReference>
<dbReference type="RefSeq" id="WP_218317084.1">
    <property type="nucleotide sequence ID" value="NZ_JAGSPB010000002.1"/>
</dbReference>
<protein>
    <submittedName>
        <fullName evidence="1">DUF1993 domain-containing protein</fullName>
    </submittedName>
</protein>
<evidence type="ECO:0000313" key="2">
    <source>
        <dbReference type="Proteomes" id="UP000699975"/>
    </source>
</evidence>
<evidence type="ECO:0000313" key="1">
    <source>
        <dbReference type="EMBL" id="MBV7266494.1"/>
    </source>
</evidence>
<reference evidence="1 2" key="1">
    <citation type="submission" date="2021-04" db="EMBL/GenBank/DDBJ databases">
        <authorList>
            <person name="Pira H."/>
            <person name="Risdian C."/>
            <person name="Wink J."/>
        </authorList>
    </citation>
    <scope>NUCLEOTIDE SEQUENCE [LARGE SCALE GENOMIC DNA]</scope>
    <source>
        <strain evidence="1 2">WH131</strain>
    </source>
</reference>
<name>A0ABS6SN77_9SPHN</name>
<sequence>MPLSLQAAYVPSAIQMLGTADHLLDVTEQWCTAQECDQSAILGAKLIDDMLPFCYQIKSVAEHTAGSIEAVREGVYSPDLNPPPTTFIELRAKISDARTVMETIGEEEMESWMGRDMRFEFKDRRMDFTVEDFLLSFSQPNFYFHASAAYSIARMLGVQIGKMDFMGAVRIKRG</sequence>
<keyword evidence="2" id="KW-1185">Reference proteome</keyword>
<accession>A0ABS6SN77</accession>
<dbReference type="PANTHER" id="PTHR36922:SF1">
    <property type="entry name" value="DUF1993 DOMAIN-CONTAINING PROTEIN"/>
    <property type="match status" value="1"/>
</dbReference>
<dbReference type="PANTHER" id="PTHR36922">
    <property type="entry name" value="BLL2446 PROTEIN"/>
    <property type="match status" value="1"/>
</dbReference>
<dbReference type="Proteomes" id="UP000699975">
    <property type="component" value="Unassembled WGS sequence"/>
</dbReference>
<organism evidence="1 2">
    <name type="scientific">Erythrobacter ani</name>
    <dbReference type="NCBI Taxonomy" id="2827235"/>
    <lineage>
        <taxon>Bacteria</taxon>
        <taxon>Pseudomonadati</taxon>
        <taxon>Pseudomonadota</taxon>
        <taxon>Alphaproteobacteria</taxon>
        <taxon>Sphingomonadales</taxon>
        <taxon>Erythrobacteraceae</taxon>
        <taxon>Erythrobacter/Porphyrobacter group</taxon>
        <taxon>Erythrobacter</taxon>
    </lineage>
</organism>
<gene>
    <name evidence="1" type="ORF">KCG45_09915</name>
</gene>
<dbReference type="Pfam" id="PF09351">
    <property type="entry name" value="DUF1993"/>
    <property type="match status" value="1"/>
</dbReference>